<organism evidence="2 3">
    <name type="scientific">Segniliparus rugosus (strain ATCC BAA-974 / DSM 45345 / CCUG 50838 / CIP 108380 / JCM 13579 / CDC 945)</name>
    <dbReference type="NCBI Taxonomy" id="679197"/>
    <lineage>
        <taxon>Bacteria</taxon>
        <taxon>Bacillati</taxon>
        <taxon>Actinomycetota</taxon>
        <taxon>Actinomycetes</taxon>
        <taxon>Mycobacteriales</taxon>
        <taxon>Segniliparaceae</taxon>
        <taxon>Segniliparus</taxon>
    </lineage>
</organism>
<keyword evidence="1" id="KW-0812">Transmembrane</keyword>
<reference evidence="2 3" key="1">
    <citation type="journal article" date="2011" name="Stand. Genomic Sci.">
        <title>High quality draft genome sequence of Segniliparus rugosus CDC 945(T)= (ATCC BAA-974(T)).</title>
        <authorList>
            <person name="Earl A.M."/>
            <person name="Desjardins C.A."/>
            <person name="Fitzgerald M.G."/>
            <person name="Arachchi H.M."/>
            <person name="Zeng Q."/>
            <person name="Mehta T."/>
            <person name="Griggs A."/>
            <person name="Birren B.W."/>
            <person name="Toney N.C."/>
            <person name="Carr J."/>
            <person name="Posey J."/>
            <person name="Butler W.R."/>
        </authorList>
    </citation>
    <scope>NUCLEOTIDE SEQUENCE [LARGE SCALE GENOMIC DNA]</scope>
    <source>
        <strain evidence="3">ATCC BAA-974 / DSM 45345 / CCUG 50838 / CIP 108380 / JCM 13579 / CDC 945</strain>
    </source>
</reference>
<evidence type="ECO:0008006" key="4">
    <source>
        <dbReference type="Google" id="ProtNLM"/>
    </source>
</evidence>
<dbReference type="InterPro" id="IPR033458">
    <property type="entry name" value="DUF5134"/>
</dbReference>
<protein>
    <recommendedName>
        <fullName evidence="4">DUF5134 domain-containing protein</fullName>
    </recommendedName>
</protein>
<dbReference type="Proteomes" id="UP000004816">
    <property type="component" value="Unassembled WGS sequence"/>
</dbReference>
<feature type="transmembrane region" description="Helical" evidence="1">
    <location>
        <begin position="61"/>
        <end position="80"/>
    </location>
</feature>
<dbReference type="OrthoDB" id="4734452at2"/>
<proteinExistence type="predicted"/>
<feature type="transmembrane region" description="Helical" evidence="1">
    <location>
        <begin position="6"/>
        <end position="24"/>
    </location>
</feature>
<feature type="transmembrane region" description="Helical" evidence="1">
    <location>
        <begin position="112"/>
        <end position="134"/>
    </location>
</feature>
<feature type="transmembrane region" description="Helical" evidence="1">
    <location>
        <begin position="36"/>
        <end position="55"/>
    </location>
</feature>
<sequence length="236" mass="25446">MIADPWLRWVLVALFLFSAGYCAWRLVRPGIWRGKIGHVFNLLMCLSMLAMVEPGTPTAPYPAQIVVFGVATAWFAMLALSPTRRVCGKGPYRSAPFQGVTGFVCASGRAAVWYHAAMMAAMLWMVVVMAGWLADGRPSAAAPRSGGMAGMDMPGMSMPGMSMDAAAPSPAQHAAPIWISVVDVAFGVMFFAATLWWLRRYFELRKNNGRSSLAEAELLCEVAMALGMGVMAVAMV</sequence>
<dbReference type="AlphaFoldDB" id="E5XVG6"/>
<keyword evidence="3" id="KW-1185">Reference proteome</keyword>
<dbReference type="eggNOG" id="ENOG50334C0">
    <property type="taxonomic scope" value="Bacteria"/>
</dbReference>
<evidence type="ECO:0000256" key="1">
    <source>
        <dbReference type="SAM" id="Phobius"/>
    </source>
</evidence>
<feature type="transmembrane region" description="Helical" evidence="1">
    <location>
        <begin position="177"/>
        <end position="198"/>
    </location>
</feature>
<dbReference type="EMBL" id="ACZI02000001">
    <property type="protein sequence ID" value="EFV11664.1"/>
    <property type="molecule type" value="Genomic_DNA"/>
</dbReference>
<accession>E5XVG6</accession>
<dbReference type="STRING" id="679197.HMPREF9336_03488"/>
<evidence type="ECO:0000313" key="2">
    <source>
        <dbReference type="EMBL" id="EFV11664.1"/>
    </source>
</evidence>
<dbReference type="RefSeq" id="WP_007472547.1">
    <property type="nucleotide sequence ID" value="NZ_KI391953.1"/>
</dbReference>
<comment type="caution">
    <text evidence="2">The sequence shown here is derived from an EMBL/GenBank/DDBJ whole genome shotgun (WGS) entry which is preliminary data.</text>
</comment>
<gene>
    <name evidence="2" type="ORF">HMPREF9336_03488</name>
</gene>
<keyword evidence="1" id="KW-1133">Transmembrane helix</keyword>
<feature type="transmembrane region" description="Helical" evidence="1">
    <location>
        <begin position="218"/>
        <end position="235"/>
    </location>
</feature>
<evidence type="ECO:0000313" key="3">
    <source>
        <dbReference type="Proteomes" id="UP000004816"/>
    </source>
</evidence>
<name>E5XVG6_SEGRC</name>
<keyword evidence="1" id="KW-0472">Membrane</keyword>
<dbReference type="Pfam" id="PF17197">
    <property type="entry name" value="DUF5134"/>
    <property type="match status" value="1"/>
</dbReference>
<dbReference type="HOGENOM" id="CLU_084456_0_0_11"/>